<name>I7JUR9_9LACO</name>
<evidence type="ECO:0000313" key="2">
    <source>
        <dbReference type="Proteomes" id="UP000009320"/>
    </source>
</evidence>
<sequence length="252" mass="28860">MAGMIKELVAKLIVNEQSTLDFGVYIQYPIVITHPQVDVTSNAIPGHSGDLLTKNHRFQNISQSFTLYATRESTKYSTWSQLSMAINDWLVSDKYQPLYLDTMHEWYWEAILSQPANFTPQNDSEATATVTFNCKPYMRSTDSMKFRPLPSSQKVINKQQESAEPIIHIVGSGDFVLSINDQDFKLNGVDGEIFVDSEEQWIYKHDFKENRASCAVFPNNDFPSLKPGENKIYLKSGTAQKIEYKPNWRRLA</sequence>
<dbReference type="RefSeq" id="WP_008470474.1">
    <property type="nucleotide sequence ID" value="NZ_AYZP01000001.1"/>
</dbReference>
<proteinExistence type="predicted"/>
<evidence type="ECO:0000313" key="1">
    <source>
        <dbReference type="EMBL" id="CCI81641.1"/>
    </source>
</evidence>
<dbReference type="EMBL" id="CAKE01000004">
    <property type="protein sequence ID" value="CCI81641.1"/>
    <property type="molecule type" value="Genomic_DNA"/>
</dbReference>
<dbReference type="Gene3D" id="2.40.30.200">
    <property type="match status" value="1"/>
</dbReference>
<accession>I7JUR9</accession>
<reference evidence="1 2" key="1">
    <citation type="submission" date="2012-06" db="EMBL/GenBank/DDBJ databases">
        <title>Draft Genome Sequence of Lactobacillus hominis Strain CRBIP 24.179T, isolated from human intestine.</title>
        <authorList>
            <person name="Cousin S."/>
            <person name="Ma L."/>
            <person name="Bizet C."/>
            <person name="Loux V."/>
            <person name="Bouchier C."/>
            <person name="Clermont D."/>
            <person name="Creno S."/>
        </authorList>
    </citation>
    <scope>NUCLEOTIDE SEQUENCE [LARGE SCALE GENOMIC DNA]</scope>
    <source>
        <strain evidence="2">CRBIP 24.179T</strain>
    </source>
</reference>
<keyword evidence="2" id="KW-1185">Reference proteome</keyword>
<dbReference type="AlphaFoldDB" id="I7JUR9"/>
<gene>
    <name evidence="1" type="ORF">BN55_09555</name>
</gene>
<dbReference type="OrthoDB" id="2300933at2"/>
<dbReference type="PATRIC" id="fig|1423758.3.peg.3"/>
<dbReference type="GeneID" id="82847995"/>
<comment type="caution">
    <text evidence="1">The sequence shown here is derived from an EMBL/GenBank/DDBJ whole genome shotgun (WGS) entry which is preliminary data.</text>
</comment>
<dbReference type="Proteomes" id="UP000009320">
    <property type="component" value="Unassembled WGS sequence"/>
</dbReference>
<dbReference type="eggNOG" id="COG4722">
    <property type="taxonomic scope" value="Bacteria"/>
</dbReference>
<dbReference type="STRING" id="1423758.FC41_GL000003"/>
<organism evidence="1 2">
    <name type="scientific">Lactobacillus hominis DSM 23910 = CRBIP 24.179</name>
    <dbReference type="NCBI Taxonomy" id="1423758"/>
    <lineage>
        <taxon>Bacteria</taxon>
        <taxon>Bacillati</taxon>
        <taxon>Bacillota</taxon>
        <taxon>Bacilli</taxon>
        <taxon>Lactobacillales</taxon>
        <taxon>Lactobacillaceae</taxon>
        <taxon>Lactobacillus</taxon>
    </lineage>
</organism>
<protein>
    <submittedName>
        <fullName evidence="1">Putative prophage pi2 protein 43</fullName>
    </submittedName>
</protein>